<accession>A0A2G2WFK3</accession>
<keyword evidence="11 16" id="KW-1133">Transmembrane helix</keyword>
<evidence type="ECO:0000256" key="4">
    <source>
        <dbReference type="ARBA" id="ARBA00022614"/>
    </source>
</evidence>
<dbReference type="Proteomes" id="UP000224567">
    <property type="component" value="Unassembled WGS sequence"/>
</dbReference>
<dbReference type="EC" id="2.7.11.1" evidence="2"/>
<evidence type="ECO:0000256" key="15">
    <source>
        <dbReference type="SAM" id="MobiDB-lite"/>
    </source>
</evidence>
<keyword evidence="7" id="KW-0677">Repeat</keyword>
<keyword evidence="10" id="KW-0067">ATP-binding</keyword>
<evidence type="ECO:0000256" key="12">
    <source>
        <dbReference type="ARBA" id="ARBA00023136"/>
    </source>
</evidence>
<dbReference type="InterPro" id="IPR032675">
    <property type="entry name" value="LRR_dom_sf"/>
</dbReference>
<dbReference type="Pfam" id="PF00069">
    <property type="entry name" value="Pkinase"/>
    <property type="match status" value="2"/>
</dbReference>
<dbReference type="Gene3D" id="3.30.200.20">
    <property type="entry name" value="Phosphorylase Kinase, domain 1"/>
    <property type="match status" value="2"/>
</dbReference>
<keyword evidence="5" id="KW-0808">Transferase</keyword>
<evidence type="ECO:0000256" key="8">
    <source>
        <dbReference type="ARBA" id="ARBA00022741"/>
    </source>
</evidence>
<feature type="compositionally biased region" description="Acidic residues" evidence="15">
    <location>
        <begin position="362"/>
        <end position="372"/>
    </location>
</feature>
<evidence type="ECO:0000256" key="10">
    <source>
        <dbReference type="ARBA" id="ARBA00022840"/>
    </source>
</evidence>
<comment type="catalytic activity">
    <reaction evidence="14">
        <text>L-seryl-[protein] + ATP = O-phospho-L-seryl-[protein] + ADP + H(+)</text>
        <dbReference type="Rhea" id="RHEA:17989"/>
        <dbReference type="Rhea" id="RHEA-COMP:9863"/>
        <dbReference type="Rhea" id="RHEA-COMP:11604"/>
        <dbReference type="ChEBI" id="CHEBI:15378"/>
        <dbReference type="ChEBI" id="CHEBI:29999"/>
        <dbReference type="ChEBI" id="CHEBI:30616"/>
        <dbReference type="ChEBI" id="CHEBI:83421"/>
        <dbReference type="ChEBI" id="CHEBI:456216"/>
        <dbReference type="EC" id="2.7.11.1"/>
    </reaction>
</comment>
<comment type="caution">
    <text evidence="18">The sequence shown here is derived from an EMBL/GenBank/DDBJ whole genome shotgun (WGS) entry which is preliminary data.</text>
</comment>
<protein>
    <recommendedName>
        <fullName evidence="2">non-specific serine/threonine protein kinase</fullName>
        <ecNumber evidence="2">2.7.11.1</ecNumber>
    </recommendedName>
</protein>
<evidence type="ECO:0000256" key="13">
    <source>
        <dbReference type="ARBA" id="ARBA00047899"/>
    </source>
</evidence>
<dbReference type="GO" id="GO:0004674">
    <property type="term" value="F:protein serine/threonine kinase activity"/>
    <property type="evidence" value="ECO:0007669"/>
    <property type="project" value="UniProtKB-KW"/>
</dbReference>
<keyword evidence="9 18" id="KW-0418">Kinase</keyword>
<keyword evidence="12 16" id="KW-0472">Membrane</keyword>
<keyword evidence="19" id="KW-1185">Reference proteome</keyword>
<dbReference type="InterPro" id="IPR050588">
    <property type="entry name" value="WNK_Ser-Thr_kinase"/>
</dbReference>
<dbReference type="Pfam" id="PF13855">
    <property type="entry name" value="LRR_8"/>
    <property type="match status" value="1"/>
</dbReference>
<reference evidence="19" key="2">
    <citation type="journal article" date="2017" name="J. Anim. Genet.">
        <title>Multiple reference genome sequences of hot pepper reveal the massive evolution of plant disease resistance genes by retroduplication.</title>
        <authorList>
            <person name="Kim S."/>
            <person name="Park J."/>
            <person name="Yeom S.-I."/>
            <person name="Kim Y.-M."/>
            <person name="Seo E."/>
            <person name="Kim K.-T."/>
            <person name="Kim M.-S."/>
            <person name="Lee J.M."/>
            <person name="Cheong K."/>
            <person name="Shin H.-S."/>
            <person name="Kim S.-B."/>
            <person name="Han K."/>
            <person name="Lee J."/>
            <person name="Park M."/>
            <person name="Lee H.-A."/>
            <person name="Lee H.-Y."/>
            <person name="Lee Y."/>
            <person name="Oh S."/>
            <person name="Lee J.H."/>
            <person name="Choi E."/>
            <person name="Choi E."/>
            <person name="Lee S.E."/>
            <person name="Jeon J."/>
            <person name="Kim H."/>
            <person name="Choi G."/>
            <person name="Song H."/>
            <person name="Lee J."/>
            <person name="Lee S.-C."/>
            <person name="Kwon J.-K."/>
            <person name="Lee H.-Y."/>
            <person name="Koo N."/>
            <person name="Hong Y."/>
            <person name="Kim R.W."/>
            <person name="Kang W.-H."/>
            <person name="Huh J.H."/>
            <person name="Kang B.-C."/>
            <person name="Yang T.-J."/>
            <person name="Lee Y.-H."/>
            <person name="Bennetzen J.L."/>
            <person name="Choi D."/>
        </authorList>
    </citation>
    <scope>NUCLEOTIDE SEQUENCE [LARGE SCALE GENOMIC DNA]</scope>
    <source>
        <strain evidence="19">cv. PBC81</strain>
    </source>
</reference>
<keyword evidence="3" id="KW-0723">Serine/threonine-protein kinase</keyword>
<comment type="catalytic activity">
    <reaction evidence="13">
        <text>L-threonyl-[protein] + ATP = O-phospho-L-threonyl-[protein] + ADP + H(+)</text>
        <dbReference type="Rhea" id="RHEA:46608"/>
        <dbReference type="Rhea" id="RHEA-COMP:11060"/>
        <dbReference type="Rhea" id="RHEA-COMP:11605"/>
        <dbReference type="ChEBI" id="CHEBI:15378"/>
        <dbReference type="ChEBI" id="CHEBI:30013"/>
        <dbReference type="ChEBI" id="CHEBI:30616"/>
        <dbReference type="ChEBI" id="CHEBI:61977"/>
        <dbReference type="ChEBI" id="CHEBI:456216"/>
        <dbReference type="EC" id="2.7.11.1"/>
    </reaction>
</comment>
<dbReference type="InterPro" id="IPR011009">
    <property type="entry name" value="Kinase-like_dom_sf"/>
</dbReference>
<keyword evidence="6 16" id="KW-0812">Transmembrane</keyword>
<evidence type="ECO:0000256" key="6">
    <source>
        <dbReference type="ARBA" id="ARBA00022692"/>
    </source>
</evidence>
<evidence type="ECO:0000313" key="18">
    <source>
        <dbReference type="EMBL" id="PHT44014.1"/>
    </source>
</evidence>
<gene>
    <name evidence="18" type="ORF">CQW23_18039</name>
</gene>
<name>A0A2G2WFK3_CAPBA</name>
<feature type="domain" description="Protein kinase" evidence="17">
    <location>
        <begin position="668"/>
        <end position="929"/>
    </location>
</feature>
<keyword evidence="4" id="KW-0433">Leucine-rich repeat</keyword>
<dbReference type="InterPro" id="IPR000719">
    <property type="entry name" value="Prot_kinase_dom"/>
</dbReference>
<feature type="region of interest" description="Disordered" evidence="15">
    <location>
        <begin position="361"/>
        <end position="382"/>
    </location>
</feature>
<feature type="transmembrane region" description="Helical" evidence="16">
    <location>
        <begin position="590"/>
        <end position="612"/>
    </location>
</feature>
<comment type="subcellular location">
    <subcellularLocation>
        <location evidence="1">Membrane</location>
    </subcellularLocation>
</comment>
<dbReference type="Gene3D" id="3.80.10.10">
    <property type="entry name" value="Ribonuclease Inhibitor"/>
    <property type="match status" value="1"/>
</dbReference>
<dbReference type="CDD" id="cd13983">
    <property type="entry name" value="STKc_WNK"/>
    <property type="match status" value="1"/>
</dbReference>
<evidence type="ECO:0000256" key="5">
    <source>
        <dbReference type="ARBA" id="ARBA00022679"/>
    </source>
</evidence>
<organism evidence="18 19">
    <name type="scientific">Capsicum baccatum</name>
    <name type="common">Peruvian pepper</name>
    <dbReference type="NCBI Taxonomy" id="33114"/>
    <lineage>
        <taxon>Eukaryota</taxon>
        <taxon>Viridiplantae</taxon>
        <taxon>Streptophyta</taxon>
        <taxon>Embryophyta</taxon>
        <taxon>Tracheophyta</taxon>
        <taxon>Spermatophyta</taxon>
        <taxon>Magnoliopsida</taxon>
        <taxon>eudicotyledons</taxon>
        <taxon>Gunneridae</taxon>
        <taxon>Pentapetalae</taxon>
        <taxon>asterids</taxon>
        <taxon>lamiids</taxon>
        <taxon>Solanales</taxon>
        <taxon>Solanaceae</taxon>
        <taxon>Solanoideae</taxon>
        <taxon>Capsiceae</taxon>
        <taxon>Capsicum</taxon>
    </lineage>
</organism>
<dbReference type="SUPFAM" id="SSF52058">
    <property type="entry name" value="L domain-like"/>
    <property type="match status" value="1"/>
</dbReference>
<dbReference type="Gene3D" id="1.10.510.10">
    <property type="entry name" value="Transferase(Phosphotransferase) domain 1"/>
    <property type="match status" value="2"/>
</dbReference>
<feature type="domain" description="Protein kinase" evidence="17">
    <location>
        <begin position="82"/>
        <end position="358"/>
    </location>
</feature>
<evidence type="ECO:0000256" key="7">
    <source>
        <dbReference type="ARBA" id="ARBA00022737"/>
    </source>
</evidence>
<evidence type="ECO:0000256" key="14">
    <source>
        <dbReference type="ARBA" id="ARBA00048679"/>
    </source>
</evidence>
<proteinExistence type="predicted"/>
<dbReference type="AlphaFoldDB" id="A0A2G2WFK3"/>
<dbReference type="FunFam" id="1.10.510.10:FF:000046">
    <property type="entry name" value="probable serine/threonine-protein kinase WNK9"/>
    <property type="match status" value="1"/>
</dbReference>
<dbReference type="PROSITE" id="PS50011">
    <property type="entry name" value="PROTEIN_KINASE_DOM"/>
    <property type="match status" value="2"/>
</dbReference>
<dbReference type="OrthoDB" id="5966500at2759"/>
<evidence type="ECO:0000256" key="16">
    <source>
        <dbReference type="SAM" id="Phobius"/>
    </source>
</evidence>
<dbReference type="GO" id="GO:0016020">
    <property type="term" value="C:membrane"/>
    <property type="evidence" value="ECO:0007669"/>
    <property type="project" value="UniProtKB-SubCell"/>
</dbReference>
<evidence type="ECO:0000313" key="19">
    <source>
        <dbReference type="Proteomes" id="UP000224567"/>
    </source>
</evidence>
<evidence type="ECO:0000256" key="3">
    <source>
        <dbReference type="ARBA" id="ARBA00022527"/>
    </source>
</evidence>
<evidence type="ECO:0000259" key="17">
    <source>
        <dbReference type="PROSITE" id="PS50011"/>
    </source>
</evidence>
<dbReference type="GO" id="GO:0005524">
    <property type="term" value="F:ATP binding"/>
    <property type="evidence" value="ECO:0007669"/>
    <property type="project" value="UniProtKB-KW"/>
</dbReference>
<dbReference type="FunFam" id="3.30.200.20:FF:000075">
    <property type="entry name" value="Probable serine/threonine-protein kinase WNK1"/>
    <property type="match status" value="1"/>
</dbReference>
<sequence>MLERRRGDSRKEEGLRPGGIVIHVDLEIGNIAGVISLYFATPPPPFDPPGAAAEEAEVQSVNVDQDRESEPFIELDPTGRYGRYDELLGYGAVKKVYRAFDQEEGIEVAWNQVKLRNFIDDQQVIDRLYSEVRLLKTLKHKNIIALYSVWRDEKRNTLNFITEVCTSGNLREYRNKHKHVSMKALKKWSKQILKGLDYLHTHEPCVIHRDLNCSNVFINGNIGQNFERSMTDTSFIRVVLKQVKIGDLGFATIVGKSHSAHSVLGTPEFMAPELYDEDYTELIDIYSFGMCVLEMVTLELPYSECDNVVKIYKKVISGVRPKAMYKVKDPEVKHFIEKCLAQPRVRPSASDLLQDPFFHDINDDDDENDDEECTRFGDGPDQEGLLYAAPPCSSTRLEPETSWSRGINFTGYSKFCNGGELTESKSFLNFILAIDPNKVLDIDQNALVSYPCYYKLRGVKCSLRSSEVVEIRLENMDLGGVIDAESLCKLSKLRVLSLARNKIHGTVPESISTCKSLTVLDLSSNFLSGDLLVLLRSLTMLKNLKQLNISNNNFTFSQHTVSLQALRGVTVKESTAESNNTKTKNHRMSLMVWVLPCLGIVLVFVVLVFLYMRCVRTAKDKEEVVNYPSPRKTPSAEVVDGVCNTEERSELFFFMEDVEKFTLDDLLEATANLRKQGICSSLYKVHINSCGVFAVKRLKKLQVGFKEFSRTMRNIGNLKHQNVLPLVAYYSSNEEKMLIYKYQNSGSLLTLFENYVEGKWTFPWKLRLSIAVGMARGLAYIYSSSKKGNVIPHGNIKPSNILLNENEEPLISEYGYSKFIDPNKSCLYKDNGYTAPEKTLTEQADVYSFGVILLEMLTGKVVEKTGLDLVKWVKSIVREEWTGEVFDSEVSNYEMYAFPLLNVALKCVDRLPEERPTMGEVLEIIEEVVNDQEDISPSSVTSFESTPGSMKHVYAF</sequence>
<evidence type="ECO:0000256" key="11">
    <source>
        <dbReference type="ARBA" id="ARBA00022989"/>
    </source>
</evidence>
<evidence type="ECO:0000256" key="1">
    <source>
        <dbReference type="ARBA" id="ARBA00004370"/>
    </source>
</evidence>
<evidence type="ECO:0000256" key="9">
    <source>
        <dbReference type="ARBA" id="ARBA00022777"/>
    </source>
</evidence>
<dbReference type="SUPFAM" id="SSF56112">
    <property type="entry name" value="Protein kinase-like (PK-like)"/>
    <property type="match status" value="2"/>
</dbReference>
<dbReference type="EMBL" id="MLFT02000007">
    <property type="protein sequence ID" value="PHT44014.1"/>
    <property type="molecule type" value="Genomic_DNA"/>
</dbReference>
<dbReference type="PANTHER" id="PTHR13902">
    <property type="entry name" value="SERINE/THREONINE-PROTEIN KINASE WNK WITH NO LYSINE -RELATED"/>
    <property type="match status" value="1"/>
</dbReference>
<dbReference type="STRING" id="33114.A0A2G2WFK3"/>
<keyword evidence="8" id="KW-0547">Nucleotide-binding</keyword>
<dbReference type="InterPro" id="IPR001611">
    <property type="entry name" value="Leu-rich_rpt"/>
</dbReference>
<evidence type="ECO:0000256" key="2">
    <source>
        <dbReference type="ARBA" id="ARBA00012513"/>
    </source>
</evidence>
<reference evidence="18 19" key="1">
    <citation type="journal article" date="2017" name="Genome Biol.">
        <title>New reference genome sequences of hot pepper reveal the massive evolution of plant disease-resistance genes by retroduplication.</title>
        <authorList>
            <person name="Kim S."/>
            <person name="Park J."/>
            <person name="Yeom S.I."/>
            <person name="Kim Y.M."/>
            <person name="Seo E."/>
            <person name="Kim K.T."/>
            <person name="Kim M.S."/>
            <person name="Lee J.M."/>
            <person name="Cheong K."/>
            <person name="Shin H.S."/>
            <person name="Kim S.B."/>
            <person name="Han K."/>
            <person name="Lee J."/>
            <person name="Park M."/>
            <person name="Lee H.A."/>
            <person name="Lee H.Y."/>
            <person name="Lee Y."/>
            <person name="Oh S."/>
            <person name="Lee J.H."/>
            <person name="Choi E."/>
            <person name="Choi E."/>
            <person name="Lee S.E."/>
            <person name="Jeon J."/>
            <person name="Kim H."/>
            <person name="Choi G."/>
            <person name="Song H."/>
            <person name="Lee J."/>
            <person name="Lee S.C."/>
            <person name="Kwon J.K."/>
            <person name="Lee H.Y."/>
            <person name="Koo N."/>
            <person name="Hong Y."/>
            <person name="Kim R.W."/>
            <person name="Kang W.H."/>
            <person name="Huh J.H."/>
            <person name="Kang B.C."/>
            <person name="Yang T.J."/>
            <person name="Lee Y.H."/>
            <person name="Bennetzen J.L."/>
            <person name="Choi D."/>
        </authorList>
    </citation>
    <scope>NUCLEOTIDE SEQUENCE [LARGE SCALE GENOMIC DNA]</scope>
    <source>
        <strain evidence="19">cv. PBC81</strain>
    </source>
</reference>